<reference evidence="3" key="1">
    <citation type="journal article" date="2021" name="Front. Microbiol.">
        <title>Comprehensive Comparative Genomics and Phenotyping of Methylobacterium Species.</title>
        <authorList>
            <person name="Alessa O."/>
            <person name="Ogura Y."/>
            <person name="Fujitani Y."/>
            <person name="Takami H."/>
            <person name="Hayashi T."/>
            <person name="Sahin N."/>
            <person name="Tani A."/>
        </authorList>
    </citation>
    <scope>NUCLEOTIDE SEQUENCE</scope>
    <source>
        <strain evidence="3">NBRC 15686</strain>
    </source>
</reference>
<reference evidence="3" key="2">
    <citation type="submission" date="2021-08" db="EMBL/GenBank/DDBJ databases">
        <authorList>
            <person name="Tani A."/>
            <person name="Ola A."/>
            <person name="Ogura Y."/>
            <person name="Katsura K."/>
            <person name="Hayashi T."/>
        </authorList>
    </citation>
    <scope>NUCLEOTIDE SEQUENCE</scope>
    <source>
        <strain evidence="3">NBRC 15686</strain>
    </source>
</reference>
<accession>A0ABQ4UFA5</accession>
<dbReference type="InterPro" id="IPR016181">
    <property type="entry name" value="Acyl_CoA_acyltransferase"/>
</dbReference>
<comment type="caution">
    <text evidence="3">The sequence shown here is derived from an EMBL/GenBank/DDBJ whole genome shotgun (WGS) entry which is preliminary data.</text>
</comment>
<dbReference type="PROSITE" id="PS51186">
    <property type="entry name" value="GNAT"/>
    <property type="match status" value="1"/>
</dbReference>
<feature type="domain" description="N-acetyltransferase" evidence="2">
    <location>
        <begin position="25"/>
        <end position="186"/>
    </location>
</feature>
<evidence type="ECO:0000313" key="4">
    <source>
        <dbReference type="Proteomes" id="UP001055039"/>
    </source>
</evidence>
<sequence length="210" mass="22807">MSSASVSYSPVDRSSRRPVARRGETSLRRLWPSDGPALRAFFLRLDAETRASRFMASVGDRALADYAERATVMSGMVVGVFVGGTLRALGELRPFGSGASGARRAEVALTVEQGFRRAGLGTMLLRRMTEAARNRGIAELHLRCLPYNAAMRRLVMGFGAQMRLEEGENEGTIRLAQATPLSLWREGIETALDFGLAVTALPQLPLPRAA</sequence>
<dbReference type="SUPFAM" id="SSF55729">
    <property type="entry name" value="Acyl-CoA N-acyltransferases (Nat)"/>
    <property type="match status" value="1"/>
</dbReference>
<dbReference type="CDD" id="cd04301">
    <property type="entry name" value="NAT_SF"/>
    <property type="match status" value="1"/>
</dbReference>
<dbReference type="RefSeq" id="WP_238225090.1">
    <property type="nucleotide sequence ID" value="NZ_BAAADH010000024.1"/>
</dbReference>
<dbReference type="InterPro" id="IPR000182">
    <property type="entry name" value="GNAT_dom"/>
</dbReference>
<dbReference type="EMBL" id="BPRC01000009">
    <property type="protein sequence ID" value="GJE65673.1"/>
    <property type="molecule type" value="Genomic_DNA"/>
</dbReference>
<organism evidence="3 4">
    <name type="scientific">Methylorubrum aminovorans</name>
    <dbReference type="NCBI Taxonomy" id="269069"/>
    <lineage>
        <taxon>Bacteria</taxon>
        <taxon>Pseudomonadati</taxon>
        <taxon>Pseudomonadota</taxon>
        <taxon>Alphaproteobacteria</taxon>
        <taxon>Hyphomicrobiales</taxon>
        <taxon>Methylobacteriaceae</taxon>
        <taxon>Methylorubrum</taxon>
    </lineage>
</organism>
<evidence type="ECO:0000313" key="3">
    <source>
        <dbReference type="EMBL" id="GJE65673.1"/>
    </source>
</evidence>
<evidence type="ECO:0000259" key="2">
    <source>
        <dbReference type="PROSITE" id="PS51186"/>
    </source>
</evidence>
<dbReference type="Pfam" id="PF00583">
    <property type="entry name" value="Acetyltransf_1"/>
    <property type="match status" value="1"/>
</dbReference>
<protein>
    <recommendedName>
        <fullName evidence="2">N-acetyltransferase domain-containing protein</fullName>
    </recommendedName>
</protein>
<keyword evidence="4" id="KW-1185">Reference proteome</keyword>
<proteinExistence type="predicted"/>
<dbReference type="Proteomes" id="UP001055039">
    <property type="component" value="Unassembled WGS sequence"/>
</dbReference>
<gene>
    <name evidence="3" type="ORF">LNAOJCKE_2884</name>
</gene>
<name>A0ABQ4UFA5_9HYPH</name>
<evidence type="ECO:0000256" key="1">
    <source>
        <dbReference type="SAM" id="MobiDB-lite"/>
    </source>
</evidence>
<dbReference type="Gene3D" id="3.40.630.30">
    <property type="match status" value="1"/>
</dbReference>
<feature type="region of interest" description="Disordered" evidence="1">
    <location>
        <begin position="1"/>
        <end position="23"/>
    </location>
</feature>